<dbReference type="InterPro" id="IPR004358">
    <property type="entry name" value="Sig_transdc_His_kin-like_C"/>
</dbReference>
<dbReference type="PANTHER" id="PTHR43065">
    <property type="entry name" value="SENSOR HISTIDINE KINASE"/>
    <property type="match status" value="1"/>
</dbReference>
<evidence type="ECO:0000313" key="6">
    <source>
        <dbReference type="EMBL" id="EFL50141.1"/>
    </source>
</evidence>
<dbReference type="Pfam" id="PF02518">
    <property type="entry name" value="HATPase_c"/>
    <property type="match status" value="1"/>
</dbReference>
<evidence type="ECO:0000313" key="7">
    <source>
        <dbReference type="Proteomes" id="UP000006250"/>
    </source>
</evidence>
<dbReference type="OrthoDB" id="9777714at2"/>
<dbReference type="Pfam" id="PF00512">
    <property type="entry name" value="HisKA"/>
    <property type="match status" value="1"/>
</dbReference>
<comment type="catalytic activity">
    <reaction evidence="1">
        <text>ATP + protein L-histidine = ADP + protein N-phospho-L-histidine.</text>
        <dbReference type="EC" id="2.7.13.3"/>
    </reaction>
</comment>
<evidence type="ECO:0000256" key="1">
    <source>
        <dbReference type="ARBA" id="ARBA00000085"/>
    </source>
</evidence>
<keyword evidence="4" id="KW-0472">Membrane</keyword>
<keyword evidence="3" id="KW-0597">Phosphoprotein</keyword>
<dbReference type="InterPro" id="IPR036097">
    <property type="entry name" value="HisK_dim/P_sf"/>
</dbReference>
<dbReference type="eggNOG" id="COG4191">
    <property type="taxonomic scope" value="Bacteria"/>
</dbReference>
<dbReference type="EC" id="2.7.13.3" evidence="2"/>
<reference evidence="6 7" key="1">
    <citation type="submission" date="2010-08" db="EMBL/GenBank/DDBJ databases">
        <title>The draft genome of Desulfovibrio fructosovorans JJ.</title>
        <authorList>
            <consortium name="US DOE Joint Genome Institute (JGI-PGF)"/>
            <person name="Lucas S."/>
            <person name="Copeland A."/>
            <person name="Lapidus A."/>
            <person name="Cheng J.-F."/>
            <person name="Bruce D."/>
            <person name="Goodwin L."/>
            <person name="Pitluck S."/>
            <person name="Land M.L."/>
            <person name="Hauser L."/>
            <person name="Chang Y.-J."/>
            <person name="Jeffries C."/>
            <person name="Wall J.D."/>
            <person name="Stahl D.A."/>
            <person name="Arkin A.P."/>
            <person name="Dehal P."/>
            <person name="Stolyar S.M."/>
            <person name="Hazen T.C."/>
            <person name="Woyke T.J."/>
        </authorList>
    </citation>
    <scope>NUCLEOTIDE SEQUENCE [LARGE SCALE GENOMIC DNA]</scope>
    <source>
        <strain evidence="6 7">JJ</strain>
    </source>
</reference>
<dbReference type="SMART" id="SM00388">
    <property type="entry name" value="HisKA"/>
    <property type="match status" value="1"/>
</dbReference>
<keyword evidence="6" id="KW-0808">Transferase</keyword>
<dbReference type="CDD" id="cd00082">
    <property type="entry name" value="HisKA"/>
    <property type="match status" value="1"/>
</dbReference>
<comment type="caution">
    <text evidence="6">The sequence shown here is derived from an EMBL/GenBank/DDBJ whole genome shotgun (WGS) entry which is preliminary data.</text>
</comment>
<dbReference type="EMBL" id="AECZ01000025">
    <property type="protein sequence ID" value="EFL50141.1"/>
    <property type="molecule type" value="Genomic_DNA"/>
</dbReference>
<feature type="transmembrane region" description="Helical" evidence="4">
    <location>
        <begin position="49"/>
        <end position="67"/>
    </location>
</feature>
<keyword evidence="7" id="KW-1185">Reference proteome</keyword>
<dbReference type="PROSITE" id="PS50109">
    <property type="entry name" value="HIS_KIN"/>
    <property type="match status" value="1"/>
</dbReference>
<dbReference type="GO" id="GO:0000155">
    <property type="term" value="F:phosphorelay sensor kinase activity"/>
    <property type="evidence" value="ECO:0007669"/>
    <property type="project" value="InterPro"/>
</dbReference>
<dbReference type="SMART" id="SM00387">
    <property type="entry name" value="HATPase_c"/>
    <property type="match status" value="1"/>
</dbReference>
<dbReference type="InterPro" id="IPR003661">
    <property type="entry name" value="HisK_dim/P_dom"/>
</dbReference>
<evidence type="ECO:0000259" key="5">
    <source>
        <dbReference type="PROSITE" id="PS50109"/>
    </source>
</evidence>
<sequence>MNAKSSTKPVPIRADPGAFPPLWPHTVLAPGLAGAAVLATLATPPAVDVALALFAGAVCISSALALARRTRHREHELREMNLSLLQSQKLASIGELSSGIAHEINNPLAIITQELDLARELLAGGPCLAETDLDDARDSLREIASQVDRCRQITHKLLNFARKMDPVLQEEALDRVIEDMAILVEREARGRDVAIVRDYASDLPPVRTDVPLLRQVILNLLTNALHATPKGGAITLSTRRKGKWAVIAVRDTGSGISPANMEKIFDPFFTTKQPGQGTGLGLSLSHGIVARLGGTLAAVSPPGEGATFTVTLPL</sequence>
<keyword evidence="4" id="KW-0812">Transmembrane</keyword>
<dbReference type="AlphaFoldDB" id="E1JZW1"/>
<organism evidence="6 7">
    <name type="scientific">Solidesulfovibrio fructosivorans JJ]</name>
    <dbReference type="NCBI Taxonomy" id="596151"/>
    <lineage>
        <taxon>Bacteria</taxon>
        <taxon>Pseudomonadati</taxon>
        <taxon>Thermodesulfobacteriota</taxon>
        <taxon>Desulfovibrionia</taxon>
        <taxon>Desulfovibrionales</taxon>
        <taxon>Desulfovibrionaceae</taxon>
        <taxon>Solidesulfovibrio</taxon>
    </lineage>
</organism>
<feature type="transmembrane region" description="Helical" evidence="4">
    <location>
        <begin position="21"/>
        <end position="43"/>
    </location>
</feature>
<keyword evidence="4" id="KW-1133">Transmembrane helix</keyword>
<dbReference type="Gene3D" id="1.10.287.130">
    <property type="match status" value="1"/>
</dbReference>
<feature type="domain" description="Histidine kinase" evidence="5">
    <location>
        <begin position="99"/>
        <end position="314"/>
    </location>
</feature>
<name>E1JZW1_SOLFR</name>
<dbReference type="PANTHER" id="PTHR43065:SF42">
    <property type="entry name" value="TWO-COMPONENT SENSOR PPRA"/>
    <property type="match status" value="1"/>
</dbReference>
<dbReference type="SUPFAM" id="SSF55874">
    <property type="entry name" value="ATPase domain of HSP90 chaperone/DNA topoisomerase II/histidine kinase"/>
    <property type="match status" value="1"/>
</dbReference>
<accession>E1JZW1</accession>
<gene>
    <name evidence="6" type="ORF">DesfrDRAFT_3161</name>
</gene>
<dbReference type="InterPro" id="IPR003594">
    <property type="entry name" value="HATPase_dom"/>
</dbReference>
<dbReference type="Proteomes" id="UP000006250">
    <property type="component" value="Unassembled WGS sequence"/>
</dbReference>
<dbReference type="InterPro" id="IPR005467">
    <property type="entry name" value="His_kinase_dom"/>
</dbReference>
<dbReference type="Gene3D" id="3.30.565.10">
    <property type="entry name" value="Histidine kinase-like ATPase, C-terminal domain"/>
    <property type="match status" value="1"/>
</dbReference>
<proteinExistence type="predicted"/>
<evidence type="ECO:0000256" key="3">
    <source>
        <dbReference type="ARBA" id="ARBA00022553"/>
    </source>
</evidence>
<evidence type="ECO:0000256" key="4">
    <source>
        <dbReference type="SAM" id="Phobius"/>
    </source>
</evidence>
<evidence type="ECO:0000256" key="2">
    <source>
        <dbReference type="ARBA" id="ARBA00012438"/>
    </source>
</evidence>
<keyword evidence="6" id="KW-0418">Kinase</keyword>
<protein>
    <recommendedName>
        <fullName evidence="2">histidine kinase</fullName>
        <ecNumber evidence="2">2.7.13.3</ecNumber>
    </recommendedName>
</protein>
<dbReference type="InterPro" id="IPR036890">
    <property type="entry name" value="HATPase_C_sf"/>
</dbReference>
<dbReference type="SUPFAM" id="SSF47384">
    <property type="entry name" value="Homodimeric domain of signal transducing histidine kinase"/>
    <property type="match status" value="1"/>
</dbReference>
<dbReference type="STRING" id="596151.DesfrDRAFT_3161"/>
<dbReference type="PRINTS" id="PR00344">
    <property type="entry name" value="BCTRLSENSOR"/>
</dbReference>